<sequence length="256" mass="29265">MILTPTSVTFAKSCSACWRISYVKAEKYEFHTSSVSFPGFIISKTQWGPRAEEEFQHLKERFTTAPVLTMPDPHPQFIVEVDASNEGVGAVLSQRFPKDHCIHPCAFLSPKLSPAERNYYVENRELLAIKVALEEWRHWLGGAEQPSLVVHGYQPPLFPTNEEEVTVPSAHAMVRRCRKIWAAARRMLLRGQERMKAAADRHRRPAPVYAPGQKVWLPTKDLPLRVHSRKLAPRFMNRACQLSHFSTMLAPPIFKL</sequence>
<keyword evidence="2" id="KW-1185">Reference proteome</keyword>
<comment type="caution">
    <text evidence="1">The sequence shown here is derived from an EMBL/GenBank/DDBJ whole genome shotgun (WGS) entry which is preliminary data.</text>
</comment>
<accession>A0ACB8X3H6</accession>
<dbReference type="Proteomes" id="UP000831701">
    <property type="component" value="Chromosome 3"/>
</dbReference>
<reference evidence="1" key="1">
    <citation type="submission" date="2022-04" db="EMBL/GenBank/DDBJ databases">
        <title>Jade perch genome.</title>
        <authorList>
            <person name="Chao B."/>
        </authorList>
    </citation>
    <scope>NUCLEOTIDE SEQUENCE</scope>
    <source>
        <strain evidence="1">CB-2022</strain>
    </source>
</reference>
<name>A0ACB8X3H6_9TELE</name>
<evidence type="ECO:0000313" key="2">
    <source>
        <dbReference type="Proteomes" id="UP000831701"/>
    </source>
</evidence>
<evidence type="ECO:0000313" key="1">
    <source>
        <dbReference type="EMBL" id="KAI3374612.1"/>
    </source>
</evidence>
<dbReference type="EMBL" id="CM041533">
    <property type="protein sequence ID" value="KAI3374612.1"/>
    <property type="molecule type" value="Genomic_DNA"/>
</dbReference>
<protein>
    <submittedName>
        <fullName evidence="1">Uncharacterized protein</fullName>
    </submittedName>
</protein>
<organism evidence="1 2">
    <name type="scientific">Scortum barcoo</name>
    <name type="common">barcoo grunter</name>
    <dbReference type="NCBI Taxonomy" id="214431"/>
    <lineage>
        <taxon>Eukaryota</taxon>
        <taxon>Metazoa</taxon>
        <taxon>Chordata</taxon>
        <taxon>Craniata</taxon>
        <taxon>Vertebrata</taxon>
        <taxon>Euteleostomi</taxon>
        <taxon>Actinopterygii</taxon>
        <taxon>Neopterygii</taxon>
        <taxon>Teleostei</taxon>
        <taxon>Neoteleostei</taxon>
        <taxon>Acanthomorphata</taxon>
        <taxon>Eupercaria</taxon>
        <taxon>Centrarchiformes</taxon>
        <taxon>Terapontoidei</taxon>
        <taxon>Terapontidae</taxon>
        <taxon>Scortum</taxon>
    </lineage>
</organism>
<proteinExistence type="predicted"/>
<gene>
    <name evidence="1" type="ORF">L3Q82_021182</name>
</gene>